<keyword evidence="2" id="KW-1185">Reference proteome</keyword>
<name>A0A369W0L1_9HYPH</name>
<protein>
    <submittedName>
        <fullName evidence="1">Uncharacterized protein</fullName>
    </submittedName>
</protein>
<gene>
    <name evidence="1" type="ORF">DVH29_14275</name>
</gene>
<dbReference type="AlphaFoldDB" id="A0A369W0L1"/>
<organism evidence="1 2">
    <name type="scientific">Pelagibacterium lacus</name>
    <dbReference type="NCBI Taxonomy" id="2282655"/>
    <lineage>
        <taxon>Bacteria</taxon>
        <taxon>Pseudomonadati</taxon>
        <taxon>Pseudomonadota</taxon>
        <taxon>Alphaproteobacteria</taxon>
        <taxon>Hyphomicrobiales</taxon>
        <taxon>Devosiaceae</taxon>
        <taxon>Pelagibacterium</taxon>
    </lineage>
</organism>
<dbReference type="Proteomes" id="UP000253759">
    <property type="component" value="Unassembled WGS sequence"/>
</dbReference>
<dbReference type="RefSeq" id="WP_147276115.1">
    <property type="nucleotide sequence ID" value="NZ_QQNH01000029.1"/>
</dbReference>
<sequence length="176" mass="18703">MALLMQMARWITIVLAISVPAFWMIGQWAADATQDWRMSRIPALLAASEITYSSEVGGAPGPGANEGGLAAYALPDATVAALERQGLDFLATPDLAWHPTPLGGPSGEALTDPATGHPDIRRFIERYVSVALDPAIERSLNEALATPGTYYAFPRDGISVVIVAPSMARAFFAYNG</sequence>
<comment type="caution">
    <text evidence="1">The sequence shown here is derived from an EMBL/GenBank/DDBJ whole genome shotgun (WGS) entry which is preliminary data.</text>
</comment>
<reference evidence="2" key="1">
    <citation type="submission" date="2018-07" db="EMBL/GenBank/DDBJ databases">
        <authorList>
            <person name="Liu B.-T."/>
            <person name="Du Z."/>
        </authorList>
    </citation>
    <scope>NUCLEOTIDE SEQUENCE [LARGE SCALE GENOMIC DNA]</scope>
    <source>
        <strain evidence="2">XYN52</strain>
    </source>
</reference>
<proteinExistence type="predicted"/>
<accession>A0A369W0L1</accession>
<evidence type="ECO:0000313" key="1">
    <source>
        <dbReference type="EMBL" id="RDE07913.1"/>
    </source>
</evidence>
<dbReference type="EMBL" id="QQNH01000029">
    <property type="protein sequence ID" value="RDE07913.1"/>
    <property type="molecule type" value="Genomic_DNA"/>
</dbReference>
<evidence type="ECO:0000313" key="2">
    <source>
        <dbReference type="Proteomes" id="UP000253759"/>
    </source>
</evidence>